<keyword evidence="4" id="KW-1185">Reference proteome</keyword>
<evidence type="ECO:0000256" key="1">
    <source>
        <dbReference type="SAM" id="Phobius"/>
    </source>
</evidence>
<dbReference type="Proteomes" id="UP001597199">
    <property type="component" value="Unassembled WGS sequence"/>
</dbReference>
<accession>A0ABW4BJH0</accession>
<dbReference type="PANTHER" id="PTHR37810:SF5">
    <property type="entry name" value="IMMUNITY PROTEIN SDPI"/>
    <property type="match status" value="1"/>
</dbReference>
<keyword evidence="1" id="KW-0472">Membrane</keyword>
<dbReference type="InterPro" id="IPR012867">
    <property type="entry name" value="DUF1648"/>
</dbReference>
<evidence type="ECO:0000259" key="2">
    <source>
        <dbReference type="Pfam" id="PF07853"/>
    </source>
</evidence>
<evidence type="ECO:0000313" key="3">
    <source>
        <dbReference type="EMBL" id="MFD1399930.1"/>
    </source>
</evidence>
<gene>
    <name evidence="3" type="ORF">ACFQ41_11475</name>
</gene>
<feature type="transmembrane region" description="Helical" evidence="1">
    <location>
        <begin position="191"/>
        <end position="209"/>
    </location>
</feature>
<feature type="transmembrane region" description="Helical" evidence="1">
    <location>
        <begin position="167"/>
        <end position="185"/>
    </location>
</feature>
<keyword evidence="1" id="KW-0812">Transmembrane</keyword>
<dbReference type="PANTHER" id="PTHR37810">
    <property type="entry name" value="IMMUNITY PROTEIN SDPI"/>
    <property type="match status" value="1"/>
</dbReference>
<evidence type="ECO:0000313" key="4">
    <source>
        <dbReference type="Proteomes" id="UP001597199"/>
    </source>
</evidence>
<dbReference type="EMBL" id="JBHTOA010000046">
    <property type="protein sequence ID" value="MFD1399930.1"/>
    <property type="molecule type" value="Genomic_DNA"/>
</dbReference>
<keyword evidence="1" id="KW-1133">Transmembrane helix</keyword>
<feature type="domain" description="DUF1648" evidence="2">
    <location>
        <begin position="14"/>
        <end position="62"/>
    </location>
</feature>
<comment type="caution">
    <text evidence="3">The sequence shown here is derived from an EMBL/GenBank/DDBJ whole genome shotgun (WGS) entry which is preliminary data.</text>
</comment>
<dbReference type="RefSeq" id="WP_204118890.1">
    <property type="nucleotide sequence ID" value="NZ_BOLV01000009.1"/>
</dbReference>
<protein>
    <submittedName>
        <fullName evidence="3">DUF1648 domain-containing protein</fullName>
    </submittedName>
</protein>
<dbReference type="Pfam" id="PF07853">
    <property type="entry name" value="DUF1648"/>
    <property type="match status" value="1"/>
</dbReference>
<feature type="transmembrane region" description="Helical" evidence="1">
    <location>
        <begin position="88"/>
        <end position="105"/>
    </location>
</feature>
<name>A0ABW4BJH0_9LACO</name>
<feature type="transmembrane region" description="Helical" evidence="1">
    <location>
        <begin position="52"/>
        <end position="76"/>
    </location>
</feature>
<feature type="transmembrane region" description="Helical" evidence="1">
    <location>
        <begin position="117"/>
        <end position="134"/>
    </location>
</feature>
<proteinExistence type="predicted"/>
<organism evidence="3 4">
    <name type="scientific">Lacticaseibacillus suilingensis</name>
    <dbReference type="NCBI Taxonomy" id="2799577"/>
    <lineage>
        <taxon>Bacteria</taxon>
        <taxon>Bacillati</taxon>
        <taxon>Bacillota</taxon>
        <taxon>Bacilli</taxon>
        <taxon>Lactobacillales</taxon>
        <taxon>Lactobacillaceae</taxon>
        <taxon>Lacticaseibacillus</taxon>
    </lineage>
</organism>
<sequence>MSKNRTWLLVLTSLVIVAPIGYGLAQYDALPATMATHWGLNNQVNGWMPKPMMVFGLPLLMLVMQWVVLGATWYSARHGQAAPKLERLTAWLLPLVTVVAYVMTVRSNLGQQVDARFWALLLVAAIFIGMGNYLPTAPVESGRWFGYGYHAPWQINNYAGAKRALRVLGYTMVIGGIAVLLSLFFAPVVSMVIVMIIVVAMLVLSLVSIKWTR</sequence>
<reference evidence="4" key="1">
    <citation type="journal article" date="2019" name="Int. J. Syst. Evol. Microbiol.">
        <title>The Global Catalogue of Microorganisms (GCM) 10K type strain sequencing project: providing services to taxonomists for standard genome sequencing and annotation.</title>
        <authorList>
            <consortium name="The Broad Institute Genomics Platform"/>
            <consortium name="The Broad Institute Genome Sequencing Center for Infectious Disease"/>
            <person name="Wu L."/>
            <person name="Ma J."/>
        </authorList>
    </citation>
    <scope>NUCLEOTIDE SEQUENCE [LARGE SCALE GENOMIC DNA]</scope>
    <source>
        <strain evidence="4">CCM 9110</strain>
    </source>
</reference>